<gene>
    <name evidence="7" type="ORF">EGYM00163_LOCUS50133</name>
</gene>
<keyword evidence="3 5" id="KW-0479">Metal-binding</keyword>
<dbReference type="Pfam" id="PF00067">
    <property type="entry name" value="p450"/>
    <property type="match status" value="1"/>
</dbReference>
<dbReference type="PANTHER" id="PTHR24304">
    <property type="entry name" value="CYTOCHROME P450 FAMILY 7"/>
    <property type="match status" value="1"/>
</dbReference>
<comment type="similarity">
    <text evidence="1 6">Belongs to the cytochrome P450 family.</text>
</comment>
<protein>
    <submittedName>
        <fullName evidence="7">Uncharacterized protein</fullName>
    </submittedName>
</protein>
<dbReference type="InterPro" id="IPR036396">
    <property type="entry name" value="Cyt_P450_sf"/>
</dbReference>
<keyword evidence="4 5" id="KW-0408">Iron</keyword>
<feature type="binding site" description="axial binding residue" evidence="5">
    <location>
        <position position="424"/>
    </location>
    <ligand>
        <name>heme</name>
        <dbReference type="ChEBI" id="CHEBI:30413"/>
    </ligand>
    <ligandPart>
        <name>Fe</name>
        <dbReference type="ChEBI" id="CHEBI:18248"/>
    </ligandPart>
</feature>
<evidence type="ECO:0000256" key="4">
    <source>
        <dbReference type="ARBA" id="ARBA00023004"/>
    </source>
</evidence>
<dbReference type="PRINTS" id="PR00385">
    <property type="entry name" value="P450"/>
</dbReference>
<dbReference type="CDD" id="cd11042">
    <property type="entry name" value="CYP51-like"/>
    <property type="match status" value="1"/>
</dbReference>
<evidence type="ECO:0000256" key="1">
    <source>
        <dbReference type="ARBA" id="ARBA00010617"/>
    </source>
</evidence>
<dbReference type="EMBL" id="HBJA01145791">
    <property type="protein sequence ID" value="CAE0838761.1"/>
    <property type="molecule type" value="Transcribed_RNA"/>
</dbReference>
<keyword evidence="2 5" id="KW-0349">Heme</keyword>
<evidence type="ECO:0000256" key="3">
    <source>
        <dbReference type="ARBA" id="ARBA00022723"/>
    </source>
</evidence>
<evidence type="ECO:0000256" key="5">
    <source>
        <dbReference type="PIRSR" id="PIRSR602403-1"/>
    </source>
</evidence>
<dbReference type="GO" id="GO:0020037">
    <property type="term" value="F:heme binding"/>
    <property type="evidence" value="ECO:0007669"/>
    <property type="project" value="InterPro"/>
</dbReference>
<dbReference type="PROSITE" id="PS00086">
    <property type="entry name" value="CYTOCHROME_P450"/>
    <property type="match status" value="1"/>
</dbReference>
<proteinExistence type="inferred from homology"/>
<keyword evidence="6" id="KW-0560">Oxidoreductase</keyword>
<dbReference type="SUPFAM" id="SSF48264">
    <property type="entry name" value="Cytochrome P450"/>
    <property type="match status" value="1"/>
</dbReference>
<dbReference type="InterPro" id="IPR050529">
    <property type="entry name" value="CYP450_sterol_14alpha_dmase"/>
</dbReference>
<sequence>MLGIIIAIVAVICSLPFALIALFSPKKGGAPEMKGLPIVGSLMDFIHSPLDLVKKGHSTLGDCFTVNIFHKKMTFLVGPAAHQIFFKPSDKVLDQAKVYKFNVPVFGPGVVFDVGLETRMQQFAFIQKGLKPHLMKTYVNQMVQEAEAYFATWGDSGEINLRDKFSELIILTASRCLMGEEVREKLYAEVARLYHDLDEGMQPISVFFPYLPIEAHRRRDRARLAMVKLFSGVLDARRKRMAAGEEMPDDFINTLMTAKYENGSSLTDEEITGMLIALLFGGQHTSAITSTWTALLIHNEKDRFLEELIEEQKTAREEYCPDGKLNFDALMAMKKLHNCVKETLRMYPPLILLMRHVEQAVEYKGMKIPEDHILVVSPAVAHKLDNVYTEPEKYDPERFAEPRMEDKKNGPFAFISFGGGRHTCLGEHFGYLQIKTILAVLLQNFELELTNGLPQPDFGAMIVGPATSGVRYKRIPKRF</sequence>
<comment type="cofactor">
    <cofactor evidence="5">
        <name>heme</name>
        <dbReference type="ChEBI" id="CHEBI:30413"/>
    </cofactor>
</comment>
<dbReference type="GO" id="GO:0016705">
    <property type="term" value="F:oxidoreductase activity, acting on paired donors, with incorporation or reduction of molecular oxygen"/>
    <property type="evidence" value="ECO:0007669"/>
    <property type="project" value="InterPro"/>
</dbReference>
<dbReference type="GO" id="GO:0004497">
    <property type="term" value="F:monooxygenase activity"/>
    <property type="evidence" value="ECO:0007669"/>
    <property type="project" value="UniProtKB-KW"/>
</dbReference>
<dbReference type="InterPro" id="IPR017972">
    <property type="entry name" value="Cyt_P450_CS"/>
</dbReference>
<dbReference type="Gene3D" id="1.10.630.10">
    <property type="entry name" value="Cytochrome P450"/>
    <property type="match status" value="1"/>
</dbReference>
<evidence type="ECO:0000256" key="2">
    <source>
        <dbReference type="ARBA" id="ARBA00022617"/>
    </source>
</evidence>
<reference evidence="7" key="1">
    <citation type="submission" date="2021-01" db="EMBL/GenBank/DDBJ databases">
        <authorList>
            <person name="Corre E."/>
            <person name="Pelletier E."/>
            <person name="Niang G."/>
            <person name="Scheremetjew M."/>
            <person name="Finn R."/>
            <person name="Kale V."/>
            <person name="Holt S."/>
            <person name="Cochrane G."/>
            <person name="Meng A."/>
            <person name="Brown T."/>
            <person name="Cohen L."/>
        </authorList>
    </citation>
    <scope>NUCLEOTIDE SEQUENCE</scope>
    <source>
        <strain evidence="7">CCMP1594</strain>
    </source>
</reference>
<dbReference type="PANTHER" id="PTHR24304:SF2">
    <property type="entry name" value="24-HYDROXYCHOLESTEROL 7-ALPHA-HYDROXYLASE"/>
    <property type="match status" value="1"/>
</dbReference>
<dbReference type="InterPro" id="IPR002403">
    <property type="entry name" value="Cyt_P450_E_grp-IV"/>
</dbReference>
<organism evidence="7">
    <name type="scientific">Eutreptiella gymnastica</name>
    <dbReference type="NCBI Taxonomy" id="73025"/>
    <lineage>
        <taxon>Eukaryota</taxon>
        <taxon>Discoba</taxon>
        <taxon>Euglenozoa</taxon>
        <taxon>Euglenida</taxon>
        <taxon>Spirocuta</taxon>
        <taxon>Euglenophyceae</taxon>
        <taxon>Eutreptiales</taxon>
        <taxon>Eutreptiaceae</taxon>
        <taxon>Eutreptiella</taxon>
    </lineage>
</organism>
<evidence type="ECO:0000313" key="7">
    <source>
        <dbReference type="EMBL" id="CAE0838761.1"/>
    </source>
</evidence>
<accession>A0A7S4LMC4</accession>
<dbReference type="PRINTS" id="PR00465">
    <property type="entry name" value="EP450IV"/>
</dbReference>
<name>A0A7S4LMC4_9EUGL</name>
<keyword evidence="6" id="KW-0503">Monooxygenase</keyword>
<evidence type="ECO:0000256" key="6">
    <source>
        <dbReference type="RuleBase" id="RU000461"/>
    </source>
</evidence>
<dbReference type="InterPro" id="IPR001128">
    <property type="entry name" value="Cyt_P450"/>
</dbReference>
<dbReference type="AlphaFoldDB" id="A0A7S4LMC4"/>
<dbReference type="GO" id="GO:0005506">
    <property type="term" value="F:iron ion binding"/>
    <property type="evidence" value="ECO:0007669"/>
    <property type="project" value="InterPro"/>
</dbReference>